<dbReference type="Proteomes" id="UP000542776">
    <property type="component" value="Unassembled WGS sequence"/>
</dbReference>
<keyword evidence="4" id="KW-1185">Reference proteome</keyword>
<reference evidence="3 4" key="1">
    <citation type="submission" date="2020-08" db="EMBL/GenBank/DDBJ databases">
        <title>Genomic Encyclopedia of Type Strains, Phase IV (KMG-IV): sequencing the most valuable type-strain genomes for metagenomic binning, comparative biology and taxonomic classification.</title>
        <authorList>
            <person name="Goeker M."/>
        </authorList>
    </citation>
    <scope>NUCLEOTIDE SEQUENCE [LARGE SCALE GENOMIC DNA]</scope>
    <source>
        <strain evidence="3 4">DSM 102238</strain>
    </source>
</reference>
<dbReference type="Pfam" id="PF05943">
    <property type="entry name" value="VipB"/>
    <property type="match status" value="1"/>
</dbReference>
<dbReference type="RefSeq" id="WP_183202269.1">
    <property type="nucleotide sequence ID" value="NZ_JACIEK010000020.1"/>
</dbReference>
<evidence type="ECO:0000313" key="4">
    <source>
        <dbReference type="Proteomes" id="UP000542776"/>
    </source>
</evidence>
<gene>
    <name evidence="3" type="ORF">GGR04_004315</name>
</gene>
<evidence type="ECO:0000313" key="3">
    <source>
        <dbReference type="EMBL" id="MBB4000437.1"/>
    </source>
</evidence>
<dbReference type="PANTHER" id="PTHR35565">
    <property type="entry name" value="CYTOPLASMIC PROTEIN-RELATED"/>
    <property type="match status" value="1"/>
</dbReference>
<comment type="caution">
    <text evidence="3">The sequence shown here is derived from an EMBL/GenBank/DDBJ whole genome shotgun (WGS) entry which is preliminary data.</text>
</comment>
<dbReference type="AlphaFoldDB" id="A0A7W6MM33"/>
<dbReference type="NCBIfam" id="TIGR03355">
    <property type="entry name" value="VI_chp_2"/>
    <property type="match status" value="1"/>
</dbReference>
<dbReference type="InterPro" id="IPR044032">
    <property type="entry name" value="TssC1_C"/>
</dbReference>
<dbReference type="InterPro" id="IPR044031">
    <property type="entry name" value="TssC1_N"/>
</dbReference>
<dbReference type="Pfam" id="PF18945">
    <property type="entry name" value="VipB_2"/>
    <property type="match status" value="1"/>
</dbReference>
<proteinExistence type="predicted"/>
<protein>
    <submittedName>
        <fullName evidence="3">Type VI secretion system protein ImpD</fullName>
    </submittedName>
</protein>
<dbReference type="PANTHER" id="PTHR35565:SF3">
    <property type="entry name" value="TYPE VI SECRETION SYSTEM SHEATH PROTEIN TSSC1"/>
    <property type="match status" value="1"/>
</dbReference>
<evidence type="ECO:0000259" key="1">
    <source>
        <dbReference type="Pfam" id="PF05943"/>
    </source>
</evidence>
<dbReference type="EMBL" id="JACIEK010000020">
    <property type="protein sequence ID" value="MBB4000437.1"/>
    <property type="molecule type" value="Genomic_DNA"/>
</dbReference>
<feature type="domain" description="TssC1 N-terminal" evidence="1">
    <location>
        <begin position="78"/>
        <end position="390"/>
    </location>
</feature>
<evidence type="ECO:0000259" key="2">
    <source>
        <dbReference type="Pfam" id="PF18945"/>
    </source>
</evidence>
<feature type="domain" description="TssC1 C-terminal" evidence="2">
    <location>
        <begin position="401"/>
        <end position="510"/>
    </location>
</feature>
<sequence length="516" mass="57057">MQVNLSSPSEGERIAGIVAPPLGLRLTEALFDEDEAGESDLARFVGSDDTAEALQLWFGDRLQNLLTRTGGGLRAAIDRDIAAIDDLLSVQVDEILHRDEFQALEASWRGLDHLLASADNDERVVVRIMSATWAELARDFNRASEFDRSLLFERLYSDEFGMPGGLPYGLVLCDYEIQHRHGAARGIPGDDISTLASLAGVAAAAFAPCVIGASPALLGVEEFSELSFVQDIALPFRGTDYARWRALQAQDDSRFLAVTAPRILLRRRHADSGARTDGFRYEEGRHGLPVKNWLFGNGVYAFGAVVVTSFRDWSWFADIRGTRQDESGAGLVENLPSAPFSTGEAEAYRRPLEVELTDRKQKQMEEIGLMTLSPCRYTPNSAFLGAPSLHAPAHAGTDVRAANERISSMLQYILCVSRFAHYIKVIARDVMGAFTTADELQSRLSTWLQQYVTGNADAPEELKAQYPLNSSRVEIREVPGKPGSFACVMHLKPHFQIDQMVASFRLFTELNGLRER</sequence>
<dbReference type="InterPro" id="IPR010269">
    <property type="entry name" value="T6SS_TssC-like"/>
</dbReference>
<name>A0A7W6MM33_9HYPH</name>
<organism evidence="3 4">
    <name type="scientific">Aureimonas pseudogalii</name>
    <dbReference type="NCBI Taxonomy" id="1744844"/>
    <lineage>
        <taxon>Bacteria</taxon>
        <taxon>Pseudomonadati</taxon>
        <taxon>Pseudomonadota</taxon>
        <taxon>Alphaproteobacteria</taxon>
        <taxon>Hyphomicrobiales</taxon>
        <taxon>Aurantimonadaceae</taxon>
        <taxon>Aureimonas</taxon>
    </lineage>
</organism>
<accession>A0A7W6MM33</accession>